<protein>
    <submittedName>
        <fullName evidence="6">Uncharacterized protein</fullName>
    </submittedName>
</protein>
<keyword evidence="3" id="KW-1052">Target cell membrane</keyword>
<dbReference type="AlphaFoldDB" id="A0A3Q3R288"/>
<keyword evidence="5" id="KW-0166">Nematocyst</keyword>
<dbReference type="GO" id="GO:0006812">
    <property type="term" value="P:monoatomic cation transport"/>
    <property type="evidence" value="ECO:0007669"/>
    <property type="project" value="InterPro"/>
</dbReference>
<evidence type="ECO:0000313" key="7">
    <source>
        <dbReference type="Proteomes" id="UP000261600"/>
    </source>
</evidence>
<dbReference type="Gene3D" id="2.60.270.20">
    <property type="entry name" value="Cytolysin/lectin"/>
    <property type="match status" value="1"/>
</dbReference>
<evidence type="ECO:0000256" key="5">
    <source>
        <dbReference type="ARBA" id="ARBA00023331"/>
    </source>
</evidence>
<keyword evidence="4" id="KW-0472">Membrane</keyword>
<dbReference type="InterPro" id="IPR009104">
    <property type="entry name" value="Anemon_actinoporin-like"/>
</dbReference>
<keyword evidence="7" id="KW-1185">Reference proteome</keyword>
<organism evidence="6 7">
    <name type="scientific">Monopterus albus</name>
    <name type="common">Swamp eel</name>
    <dbReference type="NCBI Taxonomy" id="43700"/>
    <lineage>
        <taxon>Eukaryota</taxon>
        <taxon>Metazoa</taxon>
        <taxon>Chordata</taxon>
        <taxon>Craniata</taxon>
        <taxon>Vertebrata</taxon>
        <taxon>Euteleostomi</taxon>
        <taxon>Actinopterygii</taxon>
        <taxon>Neopterygii</taxon>
        <taxon>Teleostei</taxon>
        <taxon>Neoteleostei</taxon>
        <taxon>Acanthomorphata</taxon>
        <taxon>Anabantaria</taxon>
        <taxon>Synbranchiformes</taxon>
        <taxon>Synbranchidae</taxon>
        <taxon>Monopterus</taxon>
    </lineage>
</organism>
<dbReference type="Pfam" id="PF06369">
    <property type="entry name" value="Anemone_cytotox"/>
    <property type="match status" value="1"/>
</dbReference>
<dbReference type="GO" id="GO:0015267">
    <property type="term" value="F:channel activity"/>
    <property type="evidence" value="ECO:0007669"/>
    <property type="project" value="InterPro"/>
</dbReference>
<proteinExistence type="predicted"/>
<dbReference type="GO" id="GO:0044218">
    <property type="term" value="C:other organism cell membrane"/>
    <property type="evidence" value="ECO:0007669"/>
    <property type="project" value="UniProtKB-KW"/>
</dbReference>
<evidence type="ECO:0000256" key="4">
    <source>
        <dbReference type="ARBA" id="ARBA00023298"/>
    </source>
</evidence>
<dbReference type="GO" id="GO:0042151">
    <property type="term" value="C:nematocyst"/>
    <property type="evidence" value="ECO:0007669"/>
    <property type="project" value="UniProtKB-SubCell"/>
</dbReference>
<name>A0A3Q3R288_MONAL</name>
<evidence type="ECO:0000256" key="3">
    <source>
        <dbReference type="ARBA" id="ARBA00022537"/>
    </source>
</evidence>
<dbReference type="Proteomes" id="UP000261600">
    <property type="component" value="Unplaced"/>
</dbReference>
<dbReference type="STRING" id="43700.ENSMALP00000025091"/>
<dbReference type="PANTHER" id="PTHR40388:SF3">
    <property type="entry name" value="DELTA-ACTITOXIN-AEQ1C-LIKE"/>
    <property type="match status" value="1"/>
</dbReference>
<dbReference type="PANTHER" id="PTHR40388">
    <property type="entry name" value="BRYOPORIN"/>
    <property type="match status" value="1"/>
</dbReference>
<reference evidence="6" key="1">
    <citation type="submission" date="2025-05" db="UniProtKB">
        <authorList>
            <consortium name="Ensembl"/>
        </authorList>
    </citation>
    <scope>IDENTIFICATION</scope>
</reference>
<evidence type="ECO:0000313" key="6">
    <source>
        <dbReference type="Ensembl" id="ENSMALP00000025091.1"/>
    </source>
</evidence>
<evidence type="ECO:0000256" key="2">
    <source>
        <dbReference type="ARBA" id="ARBA00004532"/>
    </source>
</evidence>
<dbReference type="GO" id="GO:0051715">
    <property type="term" value="P:cytolysis in another organism"/>
    <property type="evidence" value="ECO:0007669"/>
    <property type="project" value="InterPro"/>
</dbReference>
<dbReference type="SUPFAM" id="SSF63724">
    <property type="entry name" value="Cytolysin/lectin"/>
    <property type="match status" value="1"/>
</dbReference>
<dbReference type="GO" id="GO:0046931">
    <property type="term" value="P:pore complex assembly"/>
    <property type="evidence" value="ECO:0007669"/>
    <property type="project" value="InterPro"/>
</dbReference>
<accession>A0A3Q3R288</accession>
<sequence length="221" mass="24629">MHLMKSFHCSLLKKIKPYYTDDKHGAASSVSTCHSSSVFPAAVTMPQSAESHCETISTNRNCTIEITNVSSVYCLVNPKVHMESGFAFSPPQPTVRATMTELCSFTKDDNTASGAVGVLTYELFDMRNRSGTELMAVMFSVPFDYNLYKNWLGVGIFEHNTACDKKLFELMYNSKDFTKFVRQQANGSGLKYSGKVVDVRASMSDEGKAIIKLELYDKMGR</sequence>
<evidence type="ECO:0000256" key="1">
    <source>
        <dbReference type="ARBA" id="ARBA00004175"/>
    </source>
</evidence>
<comment type="subcellular location">
    <subcellularLocation>
        <location evidence="2">Nematocyst</location>
    </subcellularLocation>
    <subcellularLocation>
        <location evidence="1">Target cell membrane</location>
    </subcellularLocation>
</comment>
<dbReference type="InterPro" id="IPR015926">
    <property type="entry name" value="Cytolysin/lectin"/>
</dbReference>
<dbReference type="GO" id="GO:0046930">
    <property type="term" value="C:pore complex"/>
    <property type="evidence" value="ECO:0007669"/>
    <property type="project" value="InterPro"/>
</dbReference>
<keyword evidence="4" id="KW-1053">Target membrane</keyword>
<dbReference type="Ensembl" id="ENSMALT00000025575.1">
    <property type="protein sequence ID" value="ENSMALP00000025104.1"/>
    <property type="gene ID" value="ENSMALG00000017484.1"/>
</dbReference>
<dbReference type="InterPro" id="IPR050677">
    <property type="entry name" value="Actinoporin_PFT"/>
</dbReference>
<dbReference type="Ensembl" id="ENSMALT00000025562.1">
    <property type="protein sequence ID" value="ENSMALP00000025091.1"/>
    <property type="gene ID" value="ENSMALG00000017473.1"/>
</dbReference>